<protein>
    <submittedName>
        <fullName evidence="2">Uncharacterized protein</fullName>
    </submittedName>
</protein>
<evidence type="ECO:0000313" key="2">
    <source>
        <dbReference type="EMBL" id="ACB94074.1"/>
    </source>
</evidence>
<dbReference type="AlphaFoldDB" id="B2IE50"/>
<name>B2IE50_BEII9</name>
<sequence>MRNHGSILGILMALLPALVTAGHAETLARKTTHMVFDIIRQGDKIGTNSVDIDKQGDTTKVRIETSIHVKVMFIEAYRYEHVCDETWKGEQLIAFASKTDDNGTPHRITFSMAGDRPSLDVDGTRKDVPKDIVPASLWSRTLLHRPDWFNPANGQSLRIAFHDLGEDQVQIHGAAVKAHHYKISAQGSAFDRDLWFDGDNVLRIQLQGSDNSTIISDRR</sequence>
<dbReference type="OrthoDB" id="6086999at2"/>
<dbReference type="InterPro" id="IPR045767">
    <property type="entry name" value="DUF6134"/>
</dbReference>
<dbReference type="KEGG" id="bid:Bind_0421"/>
<dbReference type="Proteomes" id="UP000001695">
    <property type="component" value="Chromosome"/>
</dbReference>
<dbReference type="Pfam" id="PF19630">
    <property type="entry name" value="DUF6134"/>
    <property type="match status" value="1"/>
</dbReference>
<feature type="signal peptide" evidence="1">
    <location>
        <begin position="1"/>
        <end position="21"/>
    </location>
</feature>
<evidence type="ECO:0000256" key="1">
    <source>
        <dbReference type="SAM" id="SignalP"/>
    </source>
</evidence>
<organism evidence="2 3">
    <name type="scientific">Beijerinckia indica subsp. indica (strain ATCC 9039 / DSM 1715 / NCIMB 8712)</name>
    <dbReference type="NCBI Taxonomy" id="395963"/>
    <lineage>
        <taxon>Bacteria</taxon>
        <taxon>Pseudomonadati</taxon>
        <taxon>Pseudomonadota</taxon>
        <taxon>Alphaproteobacteria</taxon>
        <taxon>Hyphomicrobiales</taxon>
        <taxon>Beijerinckiaceae</taxon>
        <taxon>Beijerinckia</taxon>
    </lineage>
</organism>
<gene>
    <name evidence="2" type="ordered locus">Bind_0421</name>
</gene>
<evidence type="ECO:0000313" key="3">
    <source>
        <dbReference type="Proteomes" id="UP000001695"/>
    </source>
</evidence>
<accession>B2IE50</accession>
<dbReference type="EMBL" id="CP001016">
    <property type="protein sequence ID" value="ACB94074.1"/>
    <property type="molecule type" value="Genomic_DNA"/>
</dbReference>
<reference evidence="3" key="1">
    <citation type="submission" date="2008-03" db="EMBL/GenBank/DDBJ databases">
        <title>Complete sequence of chromosome of Beijerinckia indica subsp. indica ATCC 9039.</title>
        <authorList>
            <consortium name="US DOE Joint Genome Institute"/>
            <person name="Copeland A."/>
            <person name="Lucas S."/>
            <person name="Lapidus A."/>
            <person name="Glavina del Rio T."/>
            <person name="Dalin E."/>
            <person name="Tice H."/>
            <person name="Bruce D."/>
            <person name="Goodwin L."/>
            <person name="Pitluck S."/>
            <person name="LaButti K."/>
            <person name="Schmutz J."/>
            <person name="Larimer F."/>
            <person name="Land M."/>
            <person name="Hauser L."/>
            <person name="Kyrpides N."/>
            <person name="Mikhailova N."/>
            <person name="Dunfield P.F."/>
            <person name="Dedysh S.N."/>
            <person name="Liesack W."/>
            <person name="Saw J.H."/>
            <person name="Alam M."/>
            <person name="Chen Y."/>
            <person name="Murrell J.C."/>
            <person name="Richardson P."/>
        </authorList>
    </citation>
    <scope>NUCLEOTIDE SEQUENCE [LARGE SCALE GENOMIC DNA]</scope>
    <source>
        <strain evidence="3">ATCC 9039 / DSM 1715 / NCIMB 8712</strain>
    </source>
</reference>
<feature type="chain" id="PRO_5002778680" evidence="1">
    <location>
        <begin position="22"/>
        <end position="219"/>
    </location>
</feature>
<dbReference type="STRING" id="395963.Bind_0421"/>
<keyword evidence="1" id="KW-0732">Signal</keyword>
<reference evidence="2 3" key="2">
    <citation type="journal article" date="2010" name="J. Bacteriol.">
        <title>Complete genome sequence of Beijerinckia indica subsp. indica.</title>
        <authorList>
            <person name="Tamas I."/>
            <person name="Dedysh S.N."/>
            <person name="Liesack W."/>
            <person name="Stott M.B."/>
            <person name="Alam M."/>
            <person name="Murrell J.C."/>
            <person name="Dunfield P.F."/>
        </authorList>
    </citation>
    <scope>NUCLEOTIDE SEQUENCE [LARGE SCALE GENOMIC DNA]</scope>
    <source>
        <strain evidence="3">ATCC 9039 / DSM 1715 / NCIMB 8712</strain>
    </source>
</reference>
<dbReference type="HOGENOM" id="CLU_083030_0_0_5"/>
<proteinExistence type="predicted"/>
<dbReference type="eggNOG" id="COG4731">
    <property type="taxonomic scope" value="Bacteria"/>
</dbReference>
<keyword evidence="3" id="KW-1185">Reference proteome</keyword>